<dbReference type="InterPro" id="IPR050270">
    <property type="entry name" value="DegV_domain_contain"/>
</dbReference>
<keyword evidence="1" id="KW-0446">Lipid-binding</keyword>
<dbReference type="InterPro" id="IPR003797">
    <property type="entry name" value="DegV"/>
</dbReference>
<dbReference type="EMBL" id="LOHZ01000025">
    <property type="protein sequence ID" value="KYO66775.1"/>
    <property type="molecule type" value="Genomic_DNA"/>
</dbReference>
<name>A0A161PXU1_9FIRM</name>
<dbReference type="OrthoDB" id="9780660at2"/>
<protein>
    <submittedName>
        <fullName evidence="2">DegV domain-containing protein</fullName>
    </submittedName>
</protein>
<proteinExistence type="predicted"/>
<dbReference type="Gene3D" id="3.40.50.10170">
    <property type="match status" value="1"/>
</dbReference>
<evidence type="ECO:0000313" key="2">
    <source>
        <dbReference type="EMBL" id="KYO66775.1"/>
    </source>
</evidence>
<organism evidence="2 3">
    <name type="scientific">Thermovenabulum gondwanense</name>
    <dbReference type="NCBI Taxonomy" id="520767"/>
    <lineage>
        <taxon>Bacteria</taxon>
        <taxon>Bacillati</taxon>
        <taxon>Bacillota</taxon>
        <taxon>Clostridia</taxon>
        <taxon>Thermosediminibacterales</taxon>
        <taxon>Thermosediminibacteraceae</taxon>
        <taxon>Thermovenabulum</taxon>
    </lineage>
</organism>
<dbReference type="PANTHER" id="PTHR33434">
    <property type="entry name" value="DEGV DOMAIN-CONTAINING PROTEIN DR_1986-RELATED"/>
    <property type="match status" value="1"/>
</dbReference>
<dbReference type="GO" id="GO:0008289">
    <property type="term" value="F:lipid binding"/>
    <property type="evidence" value="ECO:0007669"/>
    <property type="project" value="UniProtKB-KW"/>
</dbReference>
<comment type="caution">
    <text evidence="2">The sequence shown here is derived from an EMBL/GenBank/DDBJ whole genome shotgun (WGS) entry which is preliminary data.</text>
</comment>
<dbReference type="Proteomes" id="UP000075737">
    <property type="component" value="Unassembled WGS sequence"/>
</dbReference>
<evidence type="ECO:0000256" key="1">
    <source>
        <dbReference type="ARBA" id="ARBA00023121"/>
    </source>
</evidence>
<dbReference type="RefSeq" id="WP_068748155.1">
    <property type="nucleotide sequence ID" value="NZ_LOHZ01000025.1"/>
</dbReference>
<reference evidence="2 3" key="1">
    <citation type="submission" date="2015-12" db="EMBL/GenBank/DDBJ databases">
        <title>Draft genome of Thermovenabulum gondwanense isolated from a red thermophilic microbial mat colonisisng an outflow channel of a bore well.</title>
        <authorList>
            <person name="Patel B.K."/>
        </authorList>
    </citation>
    <scope>NUCLEOTIDE SEQUENCE [LARGE SCALE GENOMIC DNA]</scope>
    <source>
        <strain evidence="2 3">R270</strain>
    </source>
</reference>
<evidence type="ECO:0000313" key="3">
    <source>
        <dbReference type="Proteomes" id="UP000075737"/>
    </source>
</evidence>
<accession>A0A161PXU1</accession>
<dbReference type="PATRIC" id="fig|520767.4.peg.1119"/>
<dbReference type="Gene3D" id="3.30.1180.10">
    <property type="match status" value="1"/>
</dbReference>
<dbReference type="Pfam" id="PF02645">
    <property type="entry name" value="DegV"/>
    <property type="match status" value="1"/>
</dbReference>
<dbReference type="NCBIfam" id="TIGR00762">
    <property type="entry name" value="DegV"/>
    <property type="match status" value="1"/>
</dbReference>
<sequence length="278" mass="31000">MERIKIVTDSTCDLDPETLREYKITSVPLKVYFGEEEYRDGIDITSEEFYKMLKTSPYHPRTSQPSPYDFLECYKSLKSEADRIISIHISSKLSGTYNSALVAKKMVDIPVDVIDTEGASIMVGFIAREAARASLEGKSREEIIELIYSLKEKMKIYFSVDTLEYLQKGGRIGKAAAFLGGLLNIKPILTLKEGVIVPVDKVRGKDRVYSRLLELVKQENIAGPLHVAIMNSNSPDDADKLKNLMLNEFQVKEIITANLGPVIGTHTGPGVIGVVFYS</sequence>
<dbReference type="SUPFAM" id="SSF82549">
    <property type="entry name" value="DAK1/DegV-like"/>
    <property type="match status" value="1"/>
</dbReference>
<dbReference type="AlphaFoldDB" id="A0A161PXU1"/>
<gene>
    <name evidence="2" type="ORF">ATZ99_10200</name>
</gene>
<dbReference type="PANTHER" id="PTHR33434:SF2">
    <property type="entry name" value="FATTY ACID-BINDING PROTEIN TM_1468"/>
    <property type="match status" value="1"/>
</dbReference>
<dbReference type="InterPro" id="IPR043168">
    <property type="entry name" value="DegV_C"/>
</dbReference>
<dbReference type="PROSITE" id="PS51482">
    <property type="entry name" value="DEGV"/>
    <property type="match status" value="1"/>
</dbReference>
<keyword evidence="3" id="KW-1185">Reference proteome</keyword>
<dbReference type="STRING" id="520767.ATZ99_10200"/>